<dbReference type="Gene3D" id="3.60.10.10">
    <property type="entry name" value="Endonuclease/exonuclease/phosphatase"/>
    <property type="match status" value="1"/>
</dbReference>
<feature type="non-terminal residue" evidence="1">
    <location>
        <position position="1"/>
    </location>
</feature>
<gene>
    <name evidence="1" type="ORF">G4B88_002542</name>
</gene>
<dbReference type="PANTHER" id="PTHR33710">
    <property type="entry name" value="BNAC02G09200D PROTEIN"/>
    <property type="match status" value="1"/>
</dbReference>
<evidence type="ECO:0000313" key="1">
    <source>
        <dbReference type="EMBL" id="KAF4403689.1"/>
    </source>
</evidence>
<dbReference type="SUPFAM" id="SSF56219">
    <property type="entry name" value="DNase I-like"/>
    <property type="match status" value="1"/>
</dbReference>
<dbReference type="InterPro" id="IPR036691">
    <property type="entry name" value="Endo/exonu/phosph_ase_sf"/>
</dbReference>
<keyword evidence="2" id="KW-1185">Reference proteome</keyword>
<protein>
    <recommendedName>
        <fullName evidence="3">Endonuclease/exonuclease/phosphatase domain-containing protein</fullName>
    </recommendedName>
</protein>
<accession>A0A7J6I9K6</accession>
<dbReference type="EMBL" id="JAATIQ010000003">
    <property type="protein sequence ID" value="KAF4403689.1"/>
    <property type="molecule type" value="Genomic_DNA"/>
</dbReference>
<organism evidence="1 2">
    <name type="scientific">Cannabis sativa</name>
    <name type="common">Hemp</name>
    <name type="synonym">Marijuana</name>
    <dbReference type="NCBI Taxonomy" id="3483"/>
    <lineage>
        <taxon>Eukaryota</taxon>
        <taxon>Viridiplantae</taxon>
        <taxon>Streptophyta</taxon>
        <taxon>Embryophyta</taxon>
        <taxon>Tracheophyta</taxon>
        <taxon>Spermatophyta</taxon>
        <taxon>Magnoliopsida</taxon>
        <taxon>eudicotyledons</taxon>
        <taxon>Gunneridae</taxon>
        <taxon>Pentapetalae</taxon>
        <taxon>rosids</taxon>
        <taxon>fabids</taxon>
        <taxon>Rosales</taxon>
        <taxon>Cannabaceae</taxon>
        <taxon>Cannabis</taxon>
    </lineage>
</organism>
<proteinExistence type="predicted"/>
<sequence length="219" mass="25173">MDSSMIRVKVTNILHGKAWFGVFVYAPPSRGDRKEFWEHLALEVAAFQTPWILLGDLNCISGQFDKYGGRSVCPQETRLLTEFMEITRGCVSNFFTWSNKRSNLDLIKERLDRAIVDPNWILMYPKAGVKALTIKDSDHAPLVLDFLLEQDRYNKPFRFLDAWIRDPECFEVVKDAWKLVVSGAKSLQLLSRSRIQGNASLYGINNTLGSAKRSFDFWT</sequence>
<dbReference type="PANTHER" id="PTHR33710:SF77">
    <property type="entry name" value="DNASE I-LIKE SUPERFAMILY PROTEIN"/>
    <property type="match status" value="1"/>
</dbReference>
<name>A0A7J6I9K6_CANSA</name>
<comment type="caution">
    <text evidence="1">The sequence shown here is derived from an EMBL/GenBank/DDBJ whole genome shotgun (WGS) entry which is preliminary data.</text>
</comment>
<reference evidence="1 2" key="1">
    <citation type="journal article" date="2020" name="bioRxiv">
        <title>Sequence and annotation of 42 cannabis genomes reveals extensive copy number variation in cannabinoid synthesis and pathogen resistance genes.</title>
        <authorList>
            <person name="Mckernan K.J."/>
            <person name="Helbert Y."/>
            <person name="Kane L.T."/>
            <person name="Ebling H."/>
            <person name="Zhang L."/>
            <person name="Liu B."/>
            <person name="Eaton Z."/>
            <person name="Mclaughlin S."/>
            <person name="Kingan S."/>
            <person name="Baybayan P."/>
            <person name="Concepcion G."/>
            <person name="Jordan M."/>
            <person name="Riva A."/>
            <person name="Barbazuk W."/>
            <person name="Harkins T."/>
        </authorList>
    </citation>
    <scope>NUCLEOTIDE SEQUENCE [LARGE SCALE GENOMIC DNA]</scope>
    <source>
        <strain evidence="2">cv. Jamaican Lion 4</strain>
        <tissue evidence="1">Leaf</tissue>
    </source>
</reference>
<evidence type="ECO:0008006" key="3">
    <source>
        <dbReference type="Google" id="ProtNLM"/>
    </source>
</evidence>
<dbReference type="Proteomes" id="UP000583929">
    <property type="component" value="Unassembled WGS sequence"/>
</dbReference>
<evidence type="ECO:0000313" key="2">
    <source>
        <dbReference type="Proteomes" id="UP000583929"/>
    </source>
</evidence>
<dbReference type="AlphaFoldDB" id="A0A7J6I9K6"/>